<evidence type="ECO:0000313" key="2">
    <source>
        <dbReference type="Proteomes" id="UP001057402"/>
    </source>
</evidence>
<reference evidence="2" key="1">
    <citation type="journal article" date="2023" name="Front. Plant Sci.">
        <title>Chromosomal-level genome assembly of Melastoma candidum provides insights into trichome evolution.</title>
        <authorList>
            <person name="Zhong Y."/>
            <person name="Wu W."/>
            <person name="Sun C."/>
            <person name="Zou P."/>
            <person name="Liu Y."/>
            <person name="Dai S."/>
            <person name="Zhou R."/>
        </authorList>
    </citation>
    <scope>NUCLEOTIDE SEQUENCE [LARGE SCALE GENOMIC DNA]</scope>
</reference>
<dbReference type="Proteomes" id="UP001057402">
    <property type="component" value="Chromosome 8"/>
</dbReference>
<gene>
    <name evidence="1" type="ORF">MLD38_028673</name>
</gene>
<protein>
    <submittedName>
        <fullName evidence="1">Uncharacterized protein</fullName>
    </submittedName>
</protein>
<proteinExistence type="predicted"/>
<accession>A0ACB9N2A1</accession>
<evidence type="ECO:0000313" key="1">
    <source>
        <dbReference type="EMBL" id="KAI4330381.1"/>
    </source>
</evidence>
<dbReference type="EMBL" id="CM042887">
    <property type="protein sequence ID" value="KAI4330381.1"/>
    <property type="molecule type" value="Genomic_DNA"/>
</dbReference>
<organism evidence="1 2">
    <name type="scientific">Melastoma candidum</name>
    <dbReference type="NCBI Taxonomy" id="119954"/>
    <lineage>
        <taxon>Eukaryota</taxon>
        <taxon>Viridiplantae</taxon>
        <taxon>Streptophyta</taxon>
        <taxon>Embryophyta</taxon>
        <taxon>Tracheophyta</taxon>
        <taxon>Spermatophyta</taxon>
        <taxon>Magnoliopsida</taxon>
        <taxon>eudicotyledons</taxon>
        <taxon>Gunneridae</taxon>
        <taxon>Pentapetalae</taxon>
        <taxon>rosids</taxon>
        <taxon>malvids</taxon>
        <taxon>Myrtales</taxon>
        <taxon>Melastomataceae</taxon>
        <taxon>Melastomatoideae</taxon>
        <taxon>Melastomateae</taxon>
        <taxon>Melastoma</taxon>
    </lineage>
</organism>
<name>A0ACB9N2A1_9MYRT</name>
<sequence>MYNKERNAVPLVEKMTNYDELHEDEAELLDESVDSLCLSFTTPGFETFPCIRTQAHVSSKELQFSPVARCASIHRLSASSSPSASSLPSTHPAYSSKAANKGVRPIIPNDYLPTLRDIMTQCWDGDPDVRPSFNEVVRMLEYAEAEIMTTVRNARFRWCITQPMTQD</sequence>
<keyword evidence="2" id="KW-1185">Reference proteome</keyword>
<comment type="caution">
    <text evidence="1">The sequence shown here is derived from an EMBL/GenBank/DDBJ whole genome shotgun (WGS) entry which is preliminary data.</text>
</comment>